<dbReference type="InterPro" id="IPR011705">
    <property type="entry name" value="BACK"/>
</dbReference>
<dbReference type="AlphaFoldDB" id="A0A8K0A7G3"/>
<dbReference type="SMART" id="SM00355">
    <property type="entry name" value="ZnF_C2H2"/>
    <property type="match status" value="4"/>
</dbReference>
<dbReference type="Gene3D" id="1.25.40.420">
    <property type="match status" value="1"/>
</dbReference>
<dbReference type="InterPro" id="IPR015915">
    <property type="entry name" value="Kelch-typ_b-propeller"/>
</dbReference>
<dbReference type="Gene3D" id="3.30.710.10">
    <property type="entry name" value="Potassium Channel Kv1.1, Chain A"/>
    <property type="match status" value="1"/>
</dbReference>
<dbReference type="InterPro" id="IPR013087">
    <property type="entry name" value="Znf_C2H2_type"/>
</dbReference>
<dbReference type="FunFam" id="3.30.160.60:FF:001926">
    <property type="match status" value="2"/>
</dbReference>
<dbReference type="SUPFAM" id="SSF117281">
    <property type="entry name" value="Kelch motif"/>
    <property type="match status" value="1"/>
</dbReference>
<feature type="domain" description="C2H2-type" evidence="4">
    <location>
        <begin position="676"/>
        <end position="696"/>
    </location>
</feature>
<feature type="region of interest" description="Disordered" evidence="3">
    <location>
        <begin position="581"/>
        <end position="615"/>
    </location>
</feature>
<dbReference type="FunFam" id="3.30.160.60:FF:002612">
    <property type="entry name" value="Uncharacterized protein"/>
    <property type="match status" value="1"/>
</dbReference>
<dbReference type="Proteomes" id="UP000838412">
    <property type="component" value="Chromosome 7"/>
</dbReference>
<protein>
    <submittedName>
        <fullName evidence="5">KBTBD7 protein</fullName>
    </submittedName>
</protein>
<proteinExistence type="predicted"/>
<dbReference type="FunFam" id="3.30.160.60:FF:002356">
    <property type="match status" value="1"/>
</dbReference>
<dbReference type="PANTHER" id="PTHR24412:SF491">
    <property type="entry name" value="KELCH REPEAT AND BTB DOMAIN-CONTAINING PROTEIN 12"/>
    <property type="match status" value="1"/>
</dbReference>
<name>A0A8K0A7G3_BRALA</name>
<keyword evidence="2" id="KW-0677">Repeat</keyword>
<keyword evidence="6" id="KW-1185">Reference proteome</keyword>
<dbReference type="EMBL" id="OV696692">
    <property type="protein sequence ID" value="CAH1268837.1"/>
    <property type="molecule type" value="Genomic_DNA"/>
</dbReference>
<dbReference type="Gene3D" id="2.120.10.80">
    <property type="entry name" value="Kelch-type beta propeller"/>
    <property type="match status" value="1"/>
</dbReference>
<evidence type="ECO:0000313" key="6">
    <source>
        <dbReference type="Proteomes" id="UP000838412"/>
    </source>
</evidence>
<sequence>MASVAADEFVDAQSVAYSNSKHLSDFFSVLKDLQTNNQFQDITLEVCGRLFPCHRLVLAGVSPYFRTMFAVGLEEERVSLQEPCLDPSSIQCIIQYAYSGQLELSTDDLEGIQRLAVAAKFLQVDFVYDTCTSLLESQLDITNAIQIFLFAASNDIENLRVSSKAFICRYFPRVSATEGFKELSPDLFLDLIGSDQLDVASEIMVWEAAAKWVASDDSTRNAHLPAILQKIRFSLLTQDDIGVIKGHKLIRESHMEQIAARIQPNVSEGDSERPQEDSRKRYGMTAEEMLLIFGACNTESSWDDLAEGRVLSAEELDGTLACYSPLTREVCSMVKPGDTCPAAVVATPSSDIYSIYTISAPRFLRYNHFGSCWIERAAPLMWPRHPRELVCSHSCLYLFSDDDDMTVQQYQPKVNQWFKVASVPLDDDTVCVSLNDWLYAVGPEQTMRYDHDTDSWERRASLRSKLDRIANAVACGGRIFCTDYDLTKMMAYNPARDKWKTATCELPDCSYFHLVVSESRDELFGLASQPPDPDQPLVNKFLYRYNQGAHRWEHLLDLPNRLSVFDTYTCLAARMYPPALGGGDEFPDLEEPGEDRDEPVDDDDDDDDDQNEGQTGTEELWEWCQLLISWQQIDGFDSRHATAKRYRCEECSRQFSQLGDLKRHMQTHTGEKPYRCEECSRHFNKLSNLKTHMQTHTGEKPYRCEECSRQFSQLGDLKRHMQTHTGEKPYRCEECSKQFSQLDDLKRHMLCHTREKPYRCEECIR</sequence>
<evidence type="ECO:0000256" key="1">
    <source>
        <dbReference type="ARBA" id="ARBA00022441"/>
    </source>
</evidence>
<feature type="domain" description="C2H2-type" evidence="4">
    <location>
        <begin position="648"/>
        <end position="668"/>
    </location>
</feature>
<accession>A0A8K0A7G3</accession>
<dbReference type="SMART" id="SM00225">
    <property type="entry name" value="BTB"/>
    <property type="match status" value="1"/>
</dbReference>
<evidence type="ECO:0000256" key="2">
    <source>
        <dbReference type="ARBA" id="ARBA00022737"/>
    </source>
</evidence>
<dbReference type="SUPFAM" id="SSF57667">
    <property type="entry name" value="beta-beta-alpha zinc fingers"/>
    <property type="match status" value="3"/>
</dbReference>
<dbReference type="InterPro" id="IPR011333">
    <property type="entry name" value="SKP1/BTB/POZ_sf"/>
</dbReference>
<feature type="compositionally biased region" description="Acidic residues" evidence="3">
    <location>
        <begin position="585"/>
        <end position="611"/>
    </location>
</feature>
<dbReference type="OrthoDB" id="6350321at2759"/>
<keyword evidence="1" id="KW-0880">Kelch repeat</keyword>
<feature type="domain" description="C2H2-type" evidence="4">
    <location>
        <begin position="732"/>
        <end position="752"/>
    </location>
</feature>
<dbReference type="PROSITE" id="PS00028">
    <property type="entry name" value="ZINC_FINGER_C2H2_1"/>
    <property type="match status" value="4"/>
</dbReference>
<dbReference type="Pfam" id="PF07707">
    <property type="entry name" value="BACK"/>
    <property type="match status" value="1"/>
</dbReference>
<evidence type="ECO:0000259" key="4">
    <source>
        <dbReference type="PROSITE" id="PS00028"/>
    </source>
</evidence>
<feature type="domain" description="C2H2-type" evidence="4">
    <location>
        <begin position="704"/>
        <end position="724"/>
    </location>
</feature>
<dbReference type="PANTHER" id="PTHR24412">
    <property type="entry name" value="KELCH PROTEIN"/>
    <property type="match status" value="1"/>
</dbReference>
<reference evidence="5" key="1">
    <citation type="submission" date="2022-01" db="EMBL/GenBank/DDBJ databases">
        <authorList>
            <person name="Braso-Vives M."/>
        </authorList>
    </citation>
    <scope>NUCLEOTIDE SEQUENCE</scope>
</reference>
<organism evidence="5 6">
    <name type="scientific">Branchiostoma lanceolatum</name>
    <name type="common">Common lancelet</name>
    <name type="synonym">Amphioxus lanceolatum</name>
    <dbReference type="NCBI Taxonomy" id="7740"/>
    <lineage>
        <taxon>Eukaryota</taxon>
        <taxon>Metazoa</taxon>
        <taxon>Chordata</taxon>
        <taxon>Cephalochordata</taxon>
        <taxon>Leptocardii</taxon>
        <taxon>Amphioxiformes</taxon>
        <taxon>Branchiostomatidae</taxon>
        <taxon>Branchiostoma</taxon>
    </lineage>
</organism>
<dbReference type="InterPro" id="IPR000210">
    <property type="entry name" value="BTB/POZ_dom"/>
</dbReference>
<gene>
    <name evidence="5" type="primary">KBTBD7</name>
    <name evidence="5" type="ORF">BLAG_LOCUS21644</name>
</gene>
<dbReference type="InterPro" id="IPR036236">
    <property type="entry name" value="Znf_C2H2_sf"/>
</dbReference>
<evidence type="ECO:0000256" key="3">
    <source>
        <dbReference type="SAM" id="MobiDB-lite"/>
    </source>
</evidence>
<dbReference type="Gene3D" id="3.30.160.60">
    <property type="entry name" value="Classic Zinc Finger"/>
    <property type="match status" value="4"/>
</dbReference>
<dbReference type="SUPFAM" id="SSF54695">
    <property type="entry name" value="POZ domain"/>
    <property type="match status" value="1"/>
</dbReference>
<dbReference type="Pfam" id="PF00096">
    <property type="entry name" value="zf-C2H2"/>
    <property type="match status" value="4"/>
</dbReference>
<dbReference type="SMART" id="SM00875">
    <property type="entry name" value="BACK"/>
    <property type="match status" value="1"/>
</dbReference>
<evidence type="ECO:0000313" key="5">
    <source>
        <dbReference type="EMBL" id="CAH1268837.1"/>
    </source>
</evidence>
<dbReference type="Pfam" id="PF00651">
    <property type="entry name" value="BTB"/>
    <property type="match status" value="1"/>
</dbReference>